<evidence type="ECO:0000259" key="2">
    <source>
        <dbReference type="Pfam" id="PF10040"/>
    </source>
</evidence>
<organism evidence="3 4">
    <name type="scientific">Elioraea tepida</name>
    <dbReference type="NCBI Taxonomy" id="2843330"/>
    <lineage>
        <taxon>Bacteria</taxon>
        <taxon>Pseudomonadati</taxon>
        <taxon>Pseudomonadota</taxon>
        <taxon>Alphaproteobacteria</taxon>
        <taxon>Acetobacterales</taxon>
        <taxon>Elioraeaceae</taxon>
        <taxon>Elioraea</taxon>
    </lineage>
</organism>
<dbReference type="KEGG" id="elio:KO353_09340"/>
<dbReference type="Pfam" id="PF10040">
    <property type="entry name" value="CRISPR_Cas6"/>
    <property type="match status" value="1"/>
</dbReference>
<feature type="region of interest" description="Disordered" evidence="1">
    <location>
        <begin position="150"/>
        <end position="169"/>
    </location>
</feature>
<name>A0A975U0E0_9PROT</name>
<evidence type="ECO:0000313" key="3">
    <source>
        <dbReference type="EMBL" id="QXM23532.1"/>
    </source>
</evidence>
<proteinExistence type="predicted"/>
<sequence>MASHPLASILQSFDFRFAPERDIRLQPYSGSAWRGAFGFALKRLLCVMRLRPCAGCPLSGVCLFPGFFGDDPEHETPRPYILAPQPTPPGGWIRAGEPFAVRLTLIGGAARAAPYVAQALVDAAARGLARQRVPFACLSASAAEPITLGGPSGSIEVNQDPSEPPSAPRTVRLRLATPLRLRLRGDLVTGRSLTPAHILEATLRRARLLGLVEPERDLSQLRELARLLAWRDARFGWLETTRFSSRQDTKMQLGGIVGEAWLDLAPSPELWPWFRLASLLHVGKGASMGFGRIELHAE</sequence>
<evidence type="ECO:0000313" key="4">
    <source>
        <dbReference type="Proteomes" id="UP000694001"/>
    </source>
</evidence>
<protein>
    <submittedName>
        <fullName evidence="3">CRISPR system precrRNA processing endoribonuclease RAMP protein Cas6</fullName>
    </submittedName>
</protein>
<dbReference type="InterPro" id="IPR019267">
    <property type="entry name" value="CRISPR-assoc_Cas6_C"/>
</dbReference>
<feature type="domain" description="CRISPR-associated protein Cas6 C-terminal" evidence="2">
    <location>
        <begin position="173"/>
        <end position="293"/>
    </location>
</feature>
<accession>A0A975U0E0</accession>
<keyword evidence="4" id="KW-1185">Reference proteome</keyword>
<dbReference type="EMBL" id="CP076448">
    <property type="protein sequence ID" value="QXM23532.1"/>
    <property type="molecule type" value="Genomic_DNA"/>
</dbReference>
<dbReference type="AlphaFoldDB" id="A0A975U0E0"/>
<dbReference type="Proteomes" id="UP000694001">
    <property type="component" value="Chromosome"/>
</dbReference>
<gene>
    <name evidence="3" type="primary">cas6</name>
    <name evidence="3" type="ORF">KO353_09340</name>
</gene>
<dbReference type="RefSeq" id="WP_218284392.1">
    <property type="nucleotide sequence ID" value="NZ_CP076448.1"/>
</dbReference>
<evidence type="ECO:0000256" key="1">
    <source>
        <dbReference type="SAM" id="MobiDB-lite"/>
    </source>
</evidence>
<reference evidence="3" key="1">
    <citation type="submission" date="2021-06" db="EMBL/GenBank/DDBJ databases">
        <title>Elioraea tepida, sp. nov., a moderately thermophilic aerobic anoxygenic phototrophic bacterium isolated from an alkaline siliceous hot spring mat community in Yellowstone National Park, WY, USA.</title>
        <authorList>
            <person name="Saini M.K."/>
            <person name="Yoshida S."/>
            <person name="Sebastian A."/>
            <person name="Hirose S."/>
            <person name="Hara E."/>
            <person name="Tamaki H."/>
            <person name="Soulier N.T."/>
            <person name="Albert I."/>
            <person name="Hanada S."/>
            <person name="Bryant D.A."/>
            <person name="Tank M."/>
        </authorList>
    </citation>
    <scope>NUCLEOTIDE SEQUENCE</scope>
    <source>
        <strain evidence="3">MS-P2</strain>
    </source>
</reference>